<evidence type="ECO:0000313" key="2">
    <source>
        <dbReference type="Proteomes" id="UP000192328"/>
    </source>
</evidence>
<dbReference type="EMBL" id="FWXZ01000003">
    <property type="protein sequence ID" value="SMC63497.1"/>
    <property type="molecule type" value="Genomic_DNA"/>
</dbReference>
<reference evidence="1" key="1">
    <citation type="submission" date="2017-04" db="EMBL/GenBank/DDBJ databases">
        <authorList>
            <person name="Varghese N."/>
            <person name="Submissions S."/>
        </authorList>
    </citation>
    <scope>NUCLEOTIDE SEQUENCE</scope>
    <source>
        <strain evidence="1">WTE2008</strain>
    </source>
</reference>
<evidence type="ECO:0000313" key="1">
    <source>
        <dbReference type="EMBL" id="SMC63497.1"/>
    </source>
</evidence>
<sequence>MRKKILSLLTRLGANVWDESAVILSLLFSVVFFRSCSSATDEDTAFPSALQKTKEYFHTIGYSLPFTPDTDSLPLFKEIGNYICNHGFSSIYSSIVNPFAIYPSTDQSIPLDIQFSLSYDVIRHVQKIHNSPTLSFPKHFQAIKSELFPGLTQHDILAFAHSIEIICMDSNVPVLETGYIQDLLTFRKQNIGVSNDMIFYMYMLIYAHGVNSWNKASEDKTIKTYDPLVAKPLFEIVLRVCHNTDPITVIKAILYPPSRNLSGLETSYLYQLIKKQSVSGSCLVIDPSPDLIHKIVSYQFDCSFMFSNTSLMEIYKKAFPYYEKRIYKLMVAWAYMPRYDLVVWCSTGKEWEYAKKAKRAQNHISTSIINTDSPMKTKAEITKTIDKKLEENESYSKSKLQPIFYCRKSSFLMVMTDMQFNLNKNILAEEFKKDGISLNSILLMPTRRLSSVPNNYLILQLTPGSEPETVEILTMLPTEYKDISPTMTKARILHKHLFINYHTLISSKENIRSLFTQFLRSNTRTRSFVNHHSAQQYKYSDEITVCYRLYKNRKNRPYTAICYYKSVNGNRSEELERSSNTIEGIYDTIEDLVNHELRKQIKSDIKYRLQEGDLKGIIPCIKTLNFYCYESLKTNGDSYSSKLCSEIFSNKHPYISSIHPDSHTEQDEYERIINLEYPKCSNEEQNNILLQIKIILEASKSMGIAVYISPIQELLNILELGKYERAEMREMLKRNHYSDDEELKIAEYIFAKPISDYQKINIMTETVFDILIHYTPASYFELCALTWGDVPYIDIAHIYELNISKKIDTNNKAIYYSDISKPLKSRPVPLAPILIPVIEKYKELLIAINPSACESEQPFLQITSDDHPRTLMGVSKAQAKEFYKTLDNYSGRQDIHNYFDLPGTDIQDDLDQRKGPPMVPSWFHHCTMLGMQDGQSSFTIGIYPDSTDDRHYSGYMSPFLQEKIALIVNRWINSMLISLQTPTLIQGSYRRKAILGPLKISPHTLLEVSGGKYGLKLSVSAMQKSNKKEWY</sequence>
<name>A0AC61PLK2_9FIRM</name>
<accession>A0AC61PLK2</accession>
<proteinExistence type="predicted"/>
<comment type="caution">
    <text evidence="1">The sequence shown here is derived from an EMBL/GenBank/DDBJ whole genome shotgun (WGS) entry which is preliminary data.</text>
</comment>
<gene>
    <name evidence="1" type="ORF">SAMN06297397_1686</name>
</gene>
<protein>
    <submittedName>
        <fullName evidence="1">Uncharacterized protein</fullName>
    </submittedName>
</protein>
<dbReference type="Proteomes" id="UP000192328">
    <property type="component" value="Unassembled WGS sequence"/>
</dbReference>
<keyword evidence="2" id="KW-1185">Reference proteome</keyword>
<organism evidence="1 2">
    <name type="scientific">Aristaeella lactis</name>
    <dbReference type="NCBI Taxonomy" id="3046383"/>
    <lineage>
        <taxon>Bacteria</taxon>
        <taxon>Bacillati</taxon>
        <taxon>Bacillota</taxon>
        <taxon>Clostridia</taxon>
        <taxon>Eubacteriales</taxon>
        <taxon>Aristaeellaceae</taxon>
        <taxon>Aristaeella</taxon>
    </lineage>
</organism>